<reference evidence="3 4" key="1">
    <citation type="submission" date="2022-03" db="EMBL/GenBank/DDBJ databases">
        <title>Complete genome of Streptomyces rimosus ssp. rimosus R7 (=ATCC 10970).</title>
        <authorList>
            <person name="Beganovic S."/>
            <person name="Ruckert C."/>
            <person name="Busche T."/>
            <person name="Kalinowski J."/>
            <person name="Wittmann C."/>
        </authorList>
    </citation>
    <scope>NUCLEOTIDE SEQUENCE [LARGE SCALE GENOMIC DNA]</scope>
    <source>
        <strain evidence="3 4">R7</strain>
    </source>
</reference>
<comment type="similarity">
    <text evidence="1 2">Belongs to the LOG family.</text>
</comment>
<sequence length="211" mass="22424">MNPNRHTGFTGDAADGTLKSLCVFCGASAGVRPTHVQLAARLGQTCARRGIRVVYGAGGVGVMGALSDAVLAEGGSITGVIPQALMDREYGRRDLTELRIVGSMHERKALMHSLSDAFLALPGGYGTLEELFEITAWAQLGLHHKRIVLLDDGGFFSPLGRMLDHARDEGFLSDADRQLVQHAKSVDDALRLAARPPAPPTEAPMIGPSQT</sequence>
<keyword evidence="2" id="KW-0203">Cytokinin biosynthesis</keyword>
<dbReference type="GeneID" id="66859603"/>
<comment type="catalytic activity">
    <reaction evidence="2">
        <text>9-ribosyl-trans-zeatin 5'-phosphate + H2O = trans-zeatin + D-ribose 5-phosphate</text>
        <dbReference type="Rhea" id="RHEA:48564"/>
        <dbReference type="ChEBI" id="CHEBI:15377"/>
        <dbReference type="ChEBI" id="CHEBI:16522"/>
        <dbReference type="ChEBI" id="CHEBI:78346"/>
        <dbReference type="ChEBI" id="CHEBI:87947"/>
        <dbReference type="EC" id="3.2.2.n1"/>
    </reaction>
</comment>
<evidence type="ECO:0000313" key="4">
    <source>
        <dbReference type="Proteomes" id="UP000829494"/>
    </source>
</evidence>
<dbReference type="PANTHER" id="PTHR31223">
    <property type="entry name" value="LOG FAMILY PROTEIN YJL055W"/>
    <property type="match status" value="1"/>
</dbReference>
<dbReference type="PANTHER" id="PTHR31223:SF70">
    <property type="entry name" value="LOG FAMILY PROTEIN YJL055W"/>
    <property type="match status" value="1"/>
</dbReference>
<proteinExistence type="inferred from homology"/>
<dbReference type="Pfam" id="PF03641">
    <property type="entry name" value="Lysine_decarbox"/>
    <property type="match status" value="1"/>
</dbReference>
<dbReference type="NCBIfam" id="TIGR00730">
    <property type="entry name" value="Rossman fold protein, TIGR00730 family"/>
    <property type="match status" value="1"/>
</dbReference>
<keyword evidence="2" id="KW-0378">Hydrolase</keyword>
<evidence type="ECO:0000313" key="3">
    <source>
        <dbReference type="EMBL" id="UNZ01322.1"/>
    </source>
</evidence>
<dbReference type="EMBL" id="CP094298">
    <property type="protein sequence ID" value="UNZ01322.1"/>
    <property type="molecule type" value="Genomic_DNA"/>
</dbReference>
<dbReference type="SUPFAM" id="SSF102405">
    <property type="entry name" value="MCP/YpsA-like"/>
    <property type="match status" value="1"/>
</dbReference>
<organism evidence="3 4">
    <name type="scientific">Streptomyces rimosus subsp. rimosus</name>
    <dbReference type="NCBI Taxonomy" id="132474"/>
    <lineage>
        <taxon>Bacteria</taxon>
        <taxon>Bacillati</taxon>
        <taxon>Actinomycetota</taxon>
        <taxon>Actinomycetes</taxon>
        <taxon>Kitasatosporales</taxon>
        <taxon>Streptomycetaceae</taxon>
        <taxon>Streptomyces</taxon>
    </lineage>
</organism>
<comment type="catalytic activity">
    <reaction evidence="2">
        <text>N(6)-(dimethylallyl)adenosine 5'-phosphate + H2O = N(6)-dimethylallyladenine + D-ribose 5-phosphate</text>
        <dbReference type="Rhea" id="RHEA:48560"/>
        <dbReference type="ChEBI" id="CHEBI:15377"/>
        <dbReference type="ChEBI" id="CHEBI:17660"/>
        <dbReference type="ChEBI" id="CHEBI:57526"/>
        <dbReference type="ChEBI" id="CHEBI:78346"/>
        <dbReference type="EC" id="3.2.2.n1"/>
    </reaction>
</comment>
<evidence type="ECO:0000256" key="2">
    <source>
        <dbReference type="RuleBase" id="RU363015"/>
    </source>
</evidence>
<protein>
    <recommendedName>
        <fullName evidence="2">Cytokinin riboside 5'-monophosphate phosphoribohydrolase</fullName>
        <ecNumber evidence="2">3.2.2.n1</ecNumber>
    </recommendedName>
</protein>
<dbReference type="Gene3D" id="3.40.50.450">
    <property type="match status" value="1"/>
</dbReference>
<accession>A0ABY3YU52</accession>
<keyword evidence="4" id="KW-1185">Reference proteome</keyword>
<dbReference type="RefSeq" id="WP_003984592.1">
    <property type="nucleotide sequence ID" value="NZ_CP043497.1"/>
</dbReference>
<dbReference type="Proteomes" id="UP000829494">
    <property type="component" value="Chromosome"/>
</dbReference>
<gene>
    <name evidence="3" type="primary">fas1</name>
    <name evidence="3" type="ORF">SRIMR7_04140</name>
</gene>
<dbReference type="InterPro" id="IPR031100">
    <property type="entry name" value="LOG_fam"/>
</dbReference>
<dbReference type="EC" id="3.2.2.n1" evidence="2"/>
<name>A0ABY3YU52_STRRM</name>
<dbReference type="InterPro" id="IPR005269">
    <property type="entry name" value="LOG"/>
</dbReference>
<evidence type="ECO:0000256" key="1">
    <source>
        <dbReference type="ARBA" id="ARBA00006763"/>
    </source>
</evidence>